<dbReference type="Gene3D" id="3.40.50.720">
    <property type="entry name" value="NAD(P)-binding Rossmann-like Domain"/>
    <property type="match status" value="1"/>
</dbReference>
<evidence type="ECO:0000313" key="4">
    <source>
        <dbReference type="Proteomes" id="UP001165085"/>
    </source>
</evidence>
<organism evidence="3 4">
    <name type="scientific">Triparma strigata</name>
    <dbReference type="NCBI Taxonomy" id="1606541"/>
    <lineage>
        <taxon>Eukaryota</taxon>
        <taxon>Sar</taxon>
        <taxon>Stramenopiles</taxon>
        <taxon>Ochrophyta</taxon>
        <taxon>Bolidophyceae</taxon>
        <taxon>Parmales</taxon>
        <taxon>Triparmaceae</taxon>
        <taxon>Triparma</taxon>
    </lineage>
</organism>
<dbReference type="InterPro" id="IPR005097">
    <property type="entry name" value="Sacchrp_dh_NADP-bd"/>
</dbReference>
<reference evidence="4" key="1">
    <citation type="journal article" date="2023" name="Commun. Biol.">
        <title>Genome analysis of Parmales, the sister group of diatoms, reveals the evolutionary specialization of diatoms from phago-mixotrophs to photoautotrophs.</title>
        <authorList>
            <person name="Ban H."/>
            <person name="Sato S."/>
            <person name="Yoshikawa S."/>
            <person name="Yamada K."/>
            <person name="Nakamura Y."/>
            <person name="Ichinomiya M."/>
            <person name="Sato N."/>
            <person name="Blanc-Mathieu R."/>
            <person name="Endo H."/>
            <person name="Kuwata A."/>
            <person name="Ogata H."/>
        </authorList>
    </citation>
    <scope>NUCLEOTIDE SEQUENCE [LARGE SCALE GENOMIC DNA]</scope>
    <source>
        <strain evidence="4">NIES 3701</strain>
    </source>
</reference>
<accession>A0A9W6ZT18</accession>
<evidence type="ECO:0000313" key="3">
    <source>
        <dbReference type="EMBL" id="GMH57551.1"/>
    </source>
</evidence>
<dbReference type="GO" id="GO:0005886">
    <property type="term" value="C:plasma membrane"/>
    <property type="evidence" value="ECO:0007669"/>
    <property type="project" value="TreeGrafter"/>
</dbReference>
<comment type="similarity">
    <text evidence="1">Belongs to the saccharopine dehydrogenase family.</text>
</comment>
<dbReference type="GO" id="GO:0009247">
    <property type="term" value="P:glycolipid biosynthetic process"/>
    <property type="evidence" value="ECO:0007669"/>
    <property type="project" value="TreeGrafter"/>
</dbReference>
<proteinExistence type="inferred from homology"/>
<protein>
    <recommendedName>
        <fullName evidence="2">Saccharopine dehydrogenase NADP binding domain-containing protein</fullName>
    </recommendedName>
</protein>
<dbReference type="GO" id="GO:0005811">
    <property type="term" value="C:lipid droplet"/>
    <property type="evidence" value="ECO:0007669"/>
    <property type="project" value="TreeGrafter"/>
</dbReference>
<dbReference type="PANTHER" id="PTHR12286">
    <property type="entry name" value="SACCHAROPINE DEHYDROGENASE-LIKE OXIDOREDUCTASE"/>
    <property type="match status" value="1"/>
</dbReference>
<name>A0A9W6ZT18_9STRA</name>
<dbReference type="EMBL" id="BRXY01000047">
    <property type="protein sequence ID" value="GMH57551.1"/>
    <property type="molecule type" value="Genomic_DNA"/>
</dbReference>
<sequence>MSTSTRLYSMSIPKASPLPPNPTFADLTSPTWLQSRNKRSRPATLLQTLKTAAVALPTIALLGPVAFLSQSLLSRSRPKPTLPPQAPSELTSLPLPTSRSYDIALVGVTGFTGKLVLEYYLKTYPSLKIVVAGRDLKRVKSAVDAVKEICNSEKDIDMVQASASDWSSNFSVARSSKVVVTTAGPFAKIGNKLIEACAYSGTHYADITGETSWVRNNVKRLGGVAEEKGGVLCSLCGHDSVPWEFSVKGLETKLEGMGEDMVKVVLTDEIKSQASGGTIATMVDSVENPLANVKSDFDPIYGAKKGGKVVNASPKFVSKGPDGWMSFFMMSLVNAEAVKRSASLNQNLEYVEGERVDLLTGVNNTLSLYMSLCALYVPALRKFLMSKNIIPNPGTGPSLKQQQNGYLRVIGTGYGSKGSKVRSCIYFDSDPGYRDTARMVAEAGATLLEVGEKKEGGVYTPGAIIREEMTEKLLKGGTAFVVE</sequence>
<dbReference type="Proteomes" id="UP001165085">
    <property type="component" value="Unassembled WGS sequence"/>
</dbReference>
<dbReference type="Pfam" id="PF03435">
    <property type="entry name" value="Sacchrp_dh_NADP"/>
    <property type="match status" value="1"/>
</dbReference>
<dbReference type="PANTHER" id="PTHR12286:SF5">
    <property type="entry name" value="SACCHAROPINE DEHYDROGENASE-LIKE OXIDOREDUCTASE"/>
    <property type="match status" value="1"/>
</dbReference>
<keyword evidence="4" id="KW-1185">Reference proteome</keyword>
<dbReference type="InterPro" id="IPR051276">
    <property type="entry name" value="Saccharopine_DH-like_oxidrdct"/>
</dbReference>
<gene>
    <name evidence="3" type="ORF">TrST_g3968</name>
</gene>
<evidence type="ECO:0000256" key="1">
    <source>
        <dbReference type="ARBA" id="ARBA00038048"/>
    </source>
</evidence>
<dbReference type="AlphaFoldDB" id="A0A9W6ZT18"/>
<dbReference type="GO" id="GO:0005739">
    <property type="term" value="C:mitochondrion"/>
    <property type="evidence" value="ECO:0007669"/>
    <property type="project" value="TreeGrafter"/>
</dbReference>
<comment type="caution">
    <text evidence="3">The sequence shown here is derived from an EMBL/GenBank/DDBJ whole genome shotgun (WGS) entry which is preliminary data.</text>
</comment>
<evidence type="ECO:0000259" key="2">
    <source>
        <dbReference type="Pfam" id="PF03435"/>
    </source>
</evidence>
<dbReference type="InterPro" id="IPR036291">
    <property type="entry name" value="NAD(P)-bd_dom_sf"/>
</dbReference>
<dbReference type="SUPFAM" id="SSF51735">
    <property type="entry name" value="NAD(P)-binding Rossmann-fold domains"/>
    <property type="match status" value="1"/>
</dbReference>
<feature type="domain" description="Saccharopine dehydrogenase NADP binding" evidence="2">
    <location>
        <begin position="103"/>
        <end position="229"/>
    </location>
</feature>
<dbReference type="OrthoDB" id="10268090at2759"/>